<gene>
    <name evidence="2" type="ORF">EMEDMD4_10021</name>
</gene>
<reference evidence="2" key="1">
    <citation type="submission" date="2019-06" db="EMBL/GenBank/DDBJ databases">
        <authorList>
            <person name="Le Quere A."/>
            <person name="Colella S."/>
        </authorList>
    </citation>
    <scope>NUCLEOTIDE SEQUENCE</scope>
    <source>
        <strain evidence="2">EmedicaeMD41</strain>
    </source>
</reference>
<evidence type="ECO:0000256" key="1">
    <source>
        <dbReference type="PROSITE-ProRule" id="PRU00023"/>
    </source>
</evidence>
<dbReference type="InterPro" id="IPR036770">
    <property type="entry name" value="Ankyrin_rpt-contain_sf"/>
</dbReference>
<organism evidence="2">
    <name type="scientific">Sinorhizobium medicae</name>
    <dbReference type="NCBI Taxonomy" id="110321"/>
    <lineage>
        <taxon>Bacteria</taxon>
        <taxon>Pseudomonadati</taxon>
        <taxon>Pseudomonadota</taxon>
        <taxon>Alphaproteobacteria</taxon>
        <taxon>Hyphomicrobiales</taxon>
        <taxon>Rhizobiaceae</taxon>
        <taxon>Sinorhizobium/Ensifer group</taxon>
        <taxon>Sinorhizobium</taxon>
    </lineage>
</organism>
<dbReference type="AlphaFoldDB" id="A0A508WMQ3"/>
<dbReference type="PROSITE" id="PS50088">
    <property type="entry name" value="ANK_REPEAT"/>
    <property type="match status" value="1"/>
</dbReference>
<dbReference type="SUPFAM" id="SSF48403">
    <property type="entry name" value="Ankyrin repeat"/>
    <property type="match status" value="1"/>
</dbReference>
<protein>
    <submittedName>
        <fullName evidence="2">Uncharacterized protein</fullName>
    </submittedName>
</protein>
<name>A0A508WMQ3_9HYPH</name>
<proteinExistence type="predicted"/>
<dbReference type="EMBL" id="CABFNB010000001">
    <property type="protein sequence ID" value="VTZ58845.1"/>
    <property type="molecule type" value="Genomic_DNA"/>
</dbReference>
<evidence type="ECO:0000313" key="2">
    <source>
        <dbReference type="EMBL" id="VTZ58845.1"/>
    </source>
</evidence>
<sequence>MTVSAICIRMNGTRTWWWRIIASLFVIIALNREGAAETAMLETELLSAARQGNAPEVSALLNRGAKVDARDESGATALLIATHENNIGGCAGAYCGRRRRQCQGPD</sequence>
<dbReference type="InterPro" id="IPR002110">
    <property type="entry name" value="Ankyrin_rpt"/>
</dbReference>
<accession>A0A508WMQ3</accession>
<keyword evidence="1" id="KW-0040">ANK repeat</keyword>
<dbReference type="Proteomes" id="UP000507954">
    <property type="component" value="Unassembled WGS sequence"/>
</dbReference>
<feature type="repeat" description="ANK" evidence="1">
    <location>
        <begin position="40"/>
        <end position="72"/>
    </location>
</feature>
<dbReference type="Gene3D" id="1.25.40.20">
    <property type="entry name" value="Ankyrin repeat-containing domain"/>
    <property type="match status" value="1"/>
</dbReference>